<accession>A0ACC2GTE2</accession>
<proteinExistence type="predicted"/>
<gene>
    <name evidence="1" type="ORF">DPEC_G00110200</name>
</gene>
<dbReference type="Proteomes" id="UP001157502">
    <property type="component" value="Chromosome 9"/>
</dbReference>
<comment type="caution">
    <text evidence="1">The sequence shown here is derived from an EMBL/GenBank/DDBJ whole genome shotgun (WGS) entry which is preliminary data.</text>
</comment>
<name>A0ACC2GTE2_DALPE</name>
<reference evidence="1" key="1">
    <citation type="submission" date="2021-05" db="EMBL/GenBank/DDBJ databases">
        <authorList>
            <person name="Pan Q."/>
            <person name="Jouanno E."/>
            <person name="Zahm M."/>
            <person name="Klopp C."/>
            <person name="Cabau C."/>
            <person name="Louis A."/>
            <person name="Berthelot C."/>
            <person name="Parey E."/>
            <person name="Roest Crollius H."/>
            <person name="Montfort J."/>
            <person name="Robinson-Rechavi M."/>
            <person name="Bouchez O."/>
            <person name="Lampietro C."/>
            <person name="Lopez Roques C."/>
            <person name="Donnadieu C."/>
            <person name="Postlethwait J."/>
            <person name="Bobe J."/>
            <person name="Dillon D."/>
            <person name="Chandos A."/>
            <person name="von Hippel F."/>
            <person name="Guiguen Y."/>
        </authorList>
    </citation>
    <scope>NUCLEOTIDE SEQUENCE</scope>
    <source>
        <strain evidence="1">YG-Jan2019</strain>
    </source>
</reference>
<dbReference type="EMBL" id="CM055736">
    <property type="protein sequence ID" value="KAJ8006726.1"/>
    <property type="molecule type" value="Genomic_DNA"/>
</dbReference>
<evidence type="ECO:0000313" key="1">
    <source>
        <dbReference type="EMBL" id="KAJ8006726.1"/>
    </source>
</evidence>
<organism evidence="1 2">
    <name type="scientific">Dallia pectoralis</name>
    <name type="common">Alaska blackfish</name>
    <dbReference type="NCBI Taxonomy" id="75939"/>
    <lineage>
        <taxon>Eukaryota</taxon>
        <taxon>Metazoa</taxon>
        <taxon>Chordata</taxon>
        <taxon>Craniata</taxon>
        <taxon>Vertebrata</taxon>
        <taxon>Euteleostomi</taxon>
        <taxon>Actinopterygii</taxon>
        <taxon>Neopterygii</taxon>
        <taxon>Teleostei</taxon>
        <taxon>Protacanthopterygii</taxon>
        <taxon>Esociformes</taxon>
        <taxon>Umbridae</taxon>
        <taxon>Dallia</taxon>
    </lineage>
</organism>
<sequence length="116" mass="12590">MRKQGAGQVCAASWAVSQRVLASAEFPRLRAHSREKLLEEDPGGPSKVHPQRTSLRLKPAQSLSPLPLSAQPPSVPPTDRTHERFNSLLHQTLPSGQSCSHLRSILSPPSSSLLSE</sequence>
<keyword evidence="2" id="KW-1185">Reference proteome</keyword>
<evidence type="ECO:0000313" key="2">
    <source>
        <dbReference type="Proteomes" id="UP001157502"/>
    </source>
</evidence>
<protein>
    <submittedName>
        <fullName evidence="1">Uncharacterized protein</fullName>
    </submittedName>
</protein>